<dbReference type="SUPFAM" id="SSF51735">
    <property type="entry name" value="NAD(P)-binding Rossmann-fold domains"/>
    <property type="match status" value="1"/>
</dbReference>
<dbReference type="RefSeq" id="WP_104372064.1">
    <property type="nucleotide sequence ID" value="NZ_BFAV01000119.1"/>
</dbReference>
<dbReference type="PANTHER" id="PTHR48075">
    <property type="entry name" value="3-HYDROXYACYL-COA DEHYDROGENASE FAMILY PROTEIN"/>
    <property type="match status" value="1"/>
</dbReference>
<dbReference type="UniPathway" id="UPA00863"/>
<sequence length="282" mass="30758">MEIGTITVIGAGLMGSGIAQVAAQAGYKVNILDVNQEFVDRGMSVINKLLQGKVNKGRLSSEEKEQIMARLSPGTDLAVCSEAQVVIEAVPEKMDLKKDMFRKIDSLTGADAILATNTSSLSITEIASVTKKPHRVLGMHFFSPVPVMKLVELIPGLVTEQEVMDTIKDISEKMGKKVVLANNTPGFIVNRLLVPMLNEAFYLLMEGNKKEDIDQGMQLGANHPIGPLQLADLVGIDILLHTMESLYESFSDSKYRPCTLLKEYVAAGKLGRKTGEGVYSYR</sequence>
<evidence type="ECO:0000259" key="6">
    <source>
        <dbReference type="Pfam" id="PF00725"/>
    </source>
</evidence>
<proteinExistence type="inferred from homology"/>
<dbReference type="Pfam" id="PF00725">
    <property type="entry name" value="3HCDH"/>
    <property type="match status" value="1"/>
</dbReference>
<reference evidence="9" key="1">
    <citation type="submission" date="2018-02" db="EMBL/GenBank/DDBJ databases">
        <title>Genome sequence of Desulfocucumis palustris strain NAW-5.</title>
        <authorList>
            <person name="Watanabe M."/>
            <person name="Kojima H."/>
            <person name="Fukui M."/>
        </authorList>
    </citation>
    <scope>NUCLEOTIDE SEQUENCE [LARGE SCALE GENOMIC DNA]</scope>
    <source>
        <strain evidence="9">NAW-5</strain>
    </source>
</reference>
<dbReference type="GO" id="GO:0019605">
    <property type="term" value="P:butyrate metabolic process"/>
    <property type="evidence" value="ECO:0007669"/>
    <property type="project" value="UniProtKB-UniPathway"/>
</dbReference>
<dbReference type="InterPro" id="IPR006176">
    <property type="entry name" value="3-OHacyl-CoA_DH_NAD-bd"/>
</dbReference>
<evidence type="ECO:0000256" key="2">
    <source>
        <dbReference type="ARBA" id="ARBA00009463"/>
    </source>
</evidence>
<dbReference type="OrthoDB" id="9815331at2"/>
<dbReference type="EMBL" id="BFAV01000119">
    <property type="protein sequence ID" value="GBF33705.1"/>
    <property type="molecule type" value="Genomic_DNA"/>
</dbReference>
<keyword evidence="3" id="KW-0560">Oxidoreductase</keyword>
<evidence type="ECO:0000256" key="3">
    <source>
        <dbReference type="ARBA" id="ARBA00023002"/>
    </source>
</evidence>
<name>A0A2L2XBW0_9FIRM</name>
<dbReference type="FunFam" id="3.40.50.720:FF:000009">
    <property type="entry name" value="Fatty oxidation complex, alpha subunit"/>
    <property type="match status" value="1"/>
</dbReference>
<dbReference type="InterPro" id="IPR008927">
    <property type="entry name" value="6-PGluconate_DH-like_C_sf"/>
</dbReference>
<dbReference type="InterPro" id="IPR006108">
    <property type="entry name" value="3HC_DH_C"/>
</dbReference>
<accession>A0A2L2XBW0</accession>
<dbReference type="Pfam" id="PF02737">
    <property type="entry name" value="3HCDH_N"/>
    <property type="match status" value="1"/>
</dbReference>
<evidence type="ECO:0000259" key="7">
    <source>
        <dbReference type="Pfam" id="PF02737"/>
    </source>
</evidence>
<dbReference type="InterPro" id="IPR013328">
    <property type="entry name" value="6PGD_dom2"/>
</dbReference>
<comment type="caution">
    <text evidence="8">The sequence shown here is derived from an EMBL/GenBank/DDBJ whole genome shotgun (WGS) entry which is preliminary data.</text>
</comment>
<dbReference type="Proteomes" id="UP000239549">
    <property type="component" value="Unassembled WGS sequence"/>
</dbReference>
<dbReference type="InterPro" id="IPR036291">
    <property type="entry name" value="NAD(P)-bd_dom_sf"/>
</dbReference>
<evidence type="ECO:0000256" key="4">
    <source>
        <dbReference type="ARBA" id="ARBA00067747"/>
    </source>
</evidence>
<feature type="domain" description="3-hydroxyacyl-CoA dehydrogenase C-terminal" evidence="6">
    <location>
        <begin position="186"/>
        <end position="281"/>
    </location>
</feature>
<dbReference type="InterPro" id="IPR006180">
    <property type="entry name" value="3-OHacyl-CoA_DH_CS"/>
</dbReference>
<dbReference type="Gene3D" id="3.40.50.720">
    <property type="entry name" value="NAD(P)-binding Rossmann-like Domain"/>
    <property type="match status" value="1"/>
</dbReference>
<dbReference type="PANTHER" id="PTHR48075:SF5">
    <property type="entry name" value="3-HYDROXYBUTYRYL-COA DEHYDROGENASE"/>
    <property type="match status" value="1"/>
</dbReference>
<dbReference type="GO" id="GO:0016616">
    <property type="term" value="F:oxidoreductase activity, acting on the CH-OH group of donors, NAD or NADP as acceptor"/>
    <property type="evidence" value="ECO:0007669"/>
    <property type="project" value="InterPro"/>
</dbReference>
<dbReference type="SUPFAM" id="SSF48179">
    <property type="entry name" value="6-phosphogluconate dehydrogenase C-terminal domain-like"/>
    <property type="match status" value="1"/>
</dbReference>
<dbReference type="Gene3D" id="1.10.1040.10">
    <property type="entry name" value="N-(1-d-carboxylethyl)-l-norvaline Dehydrogenase, domain 2"/>
    <property type="match status" value="1"/>
</dbReference>
<gene>
    <name evidence="8" type="ORF">DCCM_2811</name>
</gene>
<dbReference type="AlphaFoldDB" id="A0A2L2XBW0"/>
<dbReference type="PIRSF" id="PIRSF000105">
    <property type="entry name" value="HCDH"/>
    <property type="match status" value="1"/>
</dbReference>
<protein>
    <recommendedName>
        <fullName evidence="4">3-hydroxybutyryl-CoA dehydrogenase</fullName>
    </recommendedName>
</protein>
<evidence type="ECO:0000313" key="8">
    <source>
        <dbReference type="EMBL" id="GBF33705.1"/>
    </source>
</evidence>
<dbReference type="PROSITE" id="PS00067">
    <property type="entry name" value="3HCDH"/>
    <property type="match status" value="1"/>
</dbReference>
<evidence type="ECO:0000256" key="5">
    <source>
        <dbReference type="PIRSR" id="PIRSR000105-1"/>
    </source>
</evidence>
<dbReference type="GO" id="GO:0070403">
    <property type="term" value="F:NAD+ binding"/>
    <property type="evidence" value="ECO:0007669"/>
    <property type="project" value="InterPro"/>
</dbReference>
<feature type="site" description="Important for catalytic activity" evidence="5">
    <location>
        <position position="140"/>
    </location>
</feature>
<evidence type="ECO:0000313" key="9">
    <source>
        <dbReference type="Proteomes" id="UP000239549"/>
    </source>
</evidence>
<comment type="pathway">
    <text evidence="1">Lipid metabolism; butanoate metabolism.</text>
</comment>
<comment type="similarity">
    <text evidence="2">Belongs to the 3-hydroxyacyl-CoA dehydrogenase family.</text>
</comment>
<organism evidence="8 9">
    <name type="scientific">Desulfocucumis palustris</name>
    <dbReference type="NCBI Taxonomy" id="1898651"/>
    <lineage>
        <taxon>Bacteria</taxon>
        <taxon>Bacillati</taxon>
        <taxon>Bacillota</taxon>
        <taxon>Clostridia</taxon>
        <taxon>Eubacteriales</taxon>
        <taxon>Desulfocucumaceae</taxon>
        <taxon>Desulfocucumis</taxon>
    </lineage>
</organism>
<dbReference type="InterPro" id="IPR022694">
    <property type="entry name" value="3-OHacyl-CoA_DH"/>
</dbReference>
<feature type="domain" description="3-hydroxyacyl-CoA dehydrogenase NAD binding" evidence="7">
    <location>
        <begin position="5"/>
        <end position="183"/>
    </location>
</feature>
<evidence type="ECO:0000256" key="1">
    <source>
        <dbReference type="ARBA" id="ARBA00005086"/>
    </source>
</evidence>
<keyword evidence="9" id="KW-1185">Reference proteome</keyword>